<evidence type="ECO:0000256" key="8">
    <source>
        <dbReference type="ARBA" id="ARBA00023136"/>
    </source>
</evidence>
<dbReference type="EMBL" id="LANJ01000004">
    <property type="protein sequence ID" value="KKC40936.1"/>
    <property type="molecule type" value="Genomic_DNA"/>
</dbReference>
<evidence type="ECO:0000313" key="13">
    <source>
        <dbReference type="EMBL" id="KKC40936.1"/>
    </source>
</evidence>
<protein>
    <submittedName>
        <fullName evidence="13">Biopolymer transporter ExbD</fullName>
    </submittedName>
</protein>
<proteinExistence type="inferred from homology"/>
<dbReference type="OrthoDB" id="9798629at2"/>
<evidence type="ECO:0000256" key="1">
    <source>
        <dbReference type="ARBA" id="ARBA00004162"/>
    </source>
</evidence>
<dbReference type="PANTHER" id="PTHR30558:SF7">
    <property type="entry name" value="TOL-PAL SYSTEM PROTEIN TOLR"/>
    <property type="match status" value="1"/>
</dbReference>
<name>A0A0F5QJL4_9HYPH</name>
<dbReference type="PATRIC" id="fig|1293439.3.peg.2747"/>
<organism evidence="13 14">
    <name type="scientific">Devosia epidermidihirudinis</name>
    <dbReference type="NCBI Taxonomy" id="1293439"/>
    <lineage>
        <taxon>Bacteria</taxon>
        <taxon>Pseudomonadati</taxon>
        <taxon>Pseudomonadota</taxon>
        <taxon>Alphaproteobacteria</taxon>
        <taxon>Hyphomicrobiales</taxon>
        <taxon>Devosiaceae</taxon>
        <taxon>Devosia</taxon>
    </lineage>
</organism>
<evidence type="ECO:0000256" key="4">
    <source>
        <dbReference type="ARBA" id="ARBA00022519"/>
    </source>
</evidence>
<dbReference type="InterPro" id="IPR003400">
    <property type="entry name" value="ExbD"/>
</dbReference>
<comment type="similarity">
    <text evidence="2 10">Belongs to the ExbD/TolR family.</text>
</comment>
<evidence type="ECO:0000256" key="3">
    <source>
        <dbReference type="ARBA" id="ARBA00022475"/>
    </source>
</evidence>
<reference evidence="13 14" key="1">
    <citation type="submission" date="2015-03" db="EMBL/GenBank/DDBJ databases">
        <authorList>
            <person name="Lepp D."/>
            <person name="Hassan Y.I."/>
            <person name="Li X.-Z."/>
            <person name="Zhou T."/>
        </authorList>
    </citation>
    <scope>NUCLEOTIDE SEQUENCE [LARGE SCALE GENOMIC DNA]</scope>
    <source>
        <strain evidence="13 14">E84</strain>
    </source>
</reference>
<evidence type="ECO:0000256" key="12">
    <source>
        <dbReference type="SAM" id="Phobius"/>
    </source>
</evidence>
<dbReference type="GO" id="GO:0051301">
    <property type="term" value="P:cell division"/>
    <property type="evidence" value="ECO:0007669"/>
    <property type="project" value="UniProtKB-KW"/>
</dbReference>
<dbReference type="STRING" id="1293439.WH87_01910"/>
<keyword evidence="8 12" id="KW-0472">Membrane</keyword>
<dbReference type="AlphaFoldDB" id="A0A0F5QJL4"/>
<keyword evidence="10" id="KW-0653">Protein transport</keyword>
<feature type="transmembrane region" description="Helical" evidence="12">
    <location>
        <begin position="28"/>
        <end position="51"/>
    </location>
</feature>
<feature type="region of interest" description="Disordered" evidence="11">
    <location>
        <begin position="1"/>
        <end position="20"/>
    </location>
</feature>
<keyword evidence="7 12" id="KW-1133">Transmembrane helix</keyword>
<evidence type="ECO:0000256" key="11">
    <source>
        <dbReference type="SAM" id="MobiDB-lite"/>
    </source>
</evidence>
<evidence type="ECO:0000313" key="14">
    <source>
        <dbReference type="Proteomes" id="UP000033411"/>
    </source>
</evidence>
<accession>A0A0F5QJL4</accession>
<keyword evidence="10" id="KW-0813">Transport</keyword>
<dbReference type="GO" id="GO:0022857">
    <property type="term" value="F:transmembrane transporter activity"/>
    <property type="evidence" value="ECO:0007669"/>
    <property type="project" value="InterPro"/>
</dbReference>
<keyword evidence="5" id="KW-0132">Cell division</keyword>
<keyword evidence="14" id="KW-1185">Reference proteome</keyword>
<comment type="caution">
    <text evidence="13">The sequence shown here is derived from an EMBL/GenBank/DDBJ whole genome shotgun (WGS) entry which is preliminary data.</text>
</comment>
<evidence type="ECO:0000256" key="5">
    <source>
        <dbReference type="ARBA" id="ARBA00022618"/>
    </source>
</evidence>
<comment type="subcellular location">
    <subcellularLocation>
        <location evidence="1">Cell membrane</location>
        <topology evidence="1">Single-pass membrane protein</topology>
    </subcellularLocation>
    <subcellularLocation>
        <location evidence="10">Cell membrane</location>
        <topology evidence="10">Single-pass type II membrane protein</topology>
    </subcellularLocation>
</comment>
<evidence type="ECO:0000256" key="7">
    <source>
        <dbReference type="ARBA" id="ARBA00022989"/>
    </source>
</evidence>
<feature type="compositionally biased region" description="Gly residues" evidence="11">
    <location>
        <begin position="1"/>
        <end position="13"/>
    </location>
</feature>
<dbReference type="Gene3D" id="3.30.420.270">
    <property type="match status" value="1"/>
</dbReference>
<dbReference type="Proteomes" id="UP000033411">
    <property type="component" value="Unassembled WGS sequence"/>
</dbReference>
<keyword evidence="3" id="KW-1003">Cell membrane</keyword>
<keyword evidence="6 10" id="KW-0812">Transmembrane</keyword>
<dbReference type="PANTHER" id="PTHR30558">
    <property type="entry name" value="EXBD MEMBRANE COMPONENT OF PMF-DRIVEN MACROMOLECULE IMPORT SYSTEM"/>
    <property type="match status" value="1"/>
</dbReference>
<evidence type="ECO:0000256" key="6">
    <source>
        <dbReference type="ARBA" id="ARBA00022692"/>
    </source>
</evidence>
<keyword evidence="9" id="KW-0131">Cell cycle</keyword>
<dbReference type="GO" id="GO:0005886">
    <property type="term" value="C:plasma membrane"/>
    <property type="evidence" value="ECO:0007669"/>
    <property type="project" value="UniProtKB-SubCell"/>
</dbReference>
<sequence length="149" mass="15534">MGMGTTAGGGGGGGRRRRGRKKAVMSEINITPMVDVMLVLLIIFMVAAPMMTSGVPIDLPKTAASDMASQTQPITVSVTPEGAIFVDEDPVAEVDLIGTVTAMAVNGTEDRIFVRGDTTANYGSVMRVMGLLSAAGFTKIGLVTQQQDR</sequence>
<gene>
    <name evidence="13" type="ORF">WH87_01910</name>
</gene>
<keyword evidence="4" id="KW-0997">Cell inner membrane</keyword>
<dbReference type="RefSeq" id="WP_046140065.1">
    <property type="nucleotide sequence ID" value="NZ_LANJ01000004.1"/>
</dbReference>
<evidence type="ECO:0000256" key="2">
    <source>
        <dbReference type="ARBA" id="ARBA00005811"/>
    </source>
</evidence>
<dbReference type="Pfam" id="PF02472">
    <property type="entry name" value="ExbD"/>
    <property type="match status" value="1"/>
</dbReference>
<dbReference type="NCBIfam" id="TIGR02801">
    <property type="entry name" value="tolR"/>
    <property type="match status" value="1"/>
</dbReference>
<evidence type="ECO:0000256" key="9">
    <source>
        <dbReference type="ARBA" id="ARBA00023306"/>
    </source>
</evidence>
<evidence type="ECO:0000256" key="10">
    <source>
        <dbReference type="RuleBase" id="RU003879"/>
    </source>
</evidence>
<dbReference type="InterPro" id="IPR014168">
    <property type="entry name" value="Tol-Pal_TolR"/>
</dbReference>
<dbReference type="GO" id="GO:0015031">
    <property type="term" value="P:protein transport"/>
    <property type="evidence" value="ECO:0007669"/>
    <property type="project" value="UniProtKB-KW"/>
</dbReference>